<dbReference type="AlphaFoldDB" id="A0A0C1TV95"/>
<keyword evidence="1 10" id="KW-0808">Transferase</keyword>
<keyword evidence="2" id="KW-0949">S-adenosyl-L-methionine</keyword>
<dbReference type="STRING" id="29341.RSJ17_04405"/>
<evidence type="ECO:0000256" key="7">
    <source>
        <dbReference type="ARBA" id="ARBA00047943"/>
    </source>
</evidence>
<feature type="domain" description="Methyltransferase" evidence="9">
    <location>
        <begin position="77"/>
        <end position="202"/>
    </location>
</feature>
<dbReference type="SUPFAM" id="SSF53335">
    <property type="entry name" value="S-adenosyl-L-methionine-dependent methyltransferases"/>
    <property type="match status" value="1"/>
</dbReference>
<comment type="similarity">
    <text evidence="3">Belongs to the methyltransferase superfamily. Arsenite methyltransferase family.</text>
</comment>
<organism evidence="10 11">
    <name type="scientific">Clostridium argentinense CDC 2741</name>
    <dbReference type="NCBI Taxonomy" id="1418104"/>
    <lineage>
        <taxon>Bacteria</taxon>
        <taxon>Bacillati</taxon>
        <taxon>Bacillota</taxon>
        <taxon>Clostridia</taxon>
        <taxon>Eubacteriales</taxon>
        <taxon>Clostridiaceae</taxon>
        <taxon>Clostridium</taxon>
    </lineage>
</organism>
<comment type="catalytic activity">
    <reaction evidence="7">
        <text>arsenic triglutathione + 2 [thioredoxin]-dithiol + 2 S-adenosyl-L-methionine + H2O = dimethylarsinous acid + 2 [thioredoxin]-disulfide + 3 glutathione + 2 S-adenosyl-L-homocysteine + 2 H(+)</text>
        <dbReference type="Rhea" id="RHEA:69464"/>
        <dbReference type="Rhea" id="RHEA-COMP:10698"/>
        <dbReference type="Rhea" id="RHEA-COMP:10700"/>
        <dbReference type="ChEBI" id="CHEBI:15377"/>
        <dbReference type="ChEBI" id="CHEBI:15378"/>
        <dbReference type="ChEBI" id="CHEBI:23808"/>
        <dbReference type="ChEBI" id="CHEBI:29950"/>
        <dbReference type="ChEBI" id="CHEBI:50058"/>
        <dbReference type="ChEBI" id="CHEBI:57856"/>
        <dbReference type="ChEBI" id="CHEBI:57925"/>
        <dbReference type="ChEBI" id="CHEBI:59789"/>
        <dbReference type="ChEBI" id="CHEBI:183640"/>
        <dbReference type="EC" id="2.1.1.137"/>
    </reaction>
</comment>
<dbReference type="PANTHER" id="PTHR43675">
    <property type="entry name" value="ARSENITE METHYLTRANSFERASE"/>
    <property type="match status" value="1"/>
</dbReference>
<reference evidence="10 11" key="1">
    <citation type="journal article" date="2015" name="Infect. Genet. Evol.">
        <title>Genomic sequences of six botulinum neurotoxin-producing strains representing three clostridial species illustrate the mobility and diversity of botulinum neurotoxin genes.</title>
        <authorList>
            <person name="Smith T.J."/>
            <person name="Hill K.K."/>
            <person name="Xie G."/>
            <person name="Foley B.T."/>
            <person name="Williamson C.H."/>
            <person name="Foster J.T."/>
            <person name="Johnson S.L."/>
            <person name="Chertkov O."/>
            <person name="Teshima H."/>
            <person name="Gibbons H.S."/>
            <person name="Johnsky L.A."/>
            <person name="Karavis M.A."/>
            <person name="Smith L.A."/>
        </authorList>
    </citation>
    <scope>NUCLEOTIDE SEQUENCE [LARGE SCALE GENOMIC DNA]</scope>
    <source>
        <strain evidence="10 11">CDC 2741</strain>
    </source>
</reference>
<evidence type="ECO:0000256" key="1">
    <source>
        <dbReference type="ARBA" id="ARBA00022679"/>
    </source>
</evidence>
<evidence type="ECO:0000256" key="4">
    <source>
        <dbReference type="ARBA" id="ARBA00034521"/>
    </source>
</evidence>
<name>A0A0C1TV95_9CLOT</name>
<dbReference type="EMBL" id="AYSO01000020">
    <property type="protein sequence ID" value="KIE44649.1"/>
    <property type="molecule type" value="Genomic_DNA"/>
</dbReference>
<accession>A0A0C1TV95</accession>
<dbReference type="InterPro" id="IPR029063">
    <property type="entry name" value="SAM-dependent_MTases_sf"/>
</dbReference>
<gene>
    <name evidence="10" type="ORF">U732_319</name>
</gene>
<comment type="catalytic activity">
    <reaction evidence="8">
        <text>arsenic triglutathione + 3 [thioredoxin]-dithiol + 3 S-adenosyl-L-methionine = trimethylarsine + 3 [thioredoxin]-disulfide + 3 glutathione + 3 S-adenosyl-L-homocysteine + 3 H(+)</text>
        <dbReference type="Rhea" id="RHEA:69432"/>
        <dbReference type="Rhea" id="RHEA-COMP:10698"/>
        <dbReference type="Rhea" id="RHEA-COMP:10700"/>
        <dbReference type="ChEBI" id="CHEBI:15378"/>
        <dbReference type="ChEBI" id="CHEBI:27130"/>
        <dbReference type="ChEBI" id="CHEBI:29950"/>
        <dbReference type="ChEBI" id="CHEBI:50058"/>
        <dbReference type="ChEBI" id="CHEBI:57856"/>
        <dbReference type="ChEBI" id="CHEBI:57925"/>
        <dbReference type="ChEBI" id="CHEBI:59789"/>
        <dbReference type="ChEBI" id="CHEBI:183640"/>
        <dbReference type="EC" id="2.1.1.137"/>
    </reaction>
</comment>
<dbReference type="InterPro" id="IPR025714">
    <property type="entry name" value="Methyltranfer_dom"/>
</dbReference>
<comment type="catalytic activity">
    <reaction evidence="6">
        <text>arsenic triglutathione + [thioredoxin]-dithiol + S-adenosyl-L-methionine + 2 H2O = methylarsonous acid + [thioredoxin]-disulfide + 3 glutathione + S-adenosyl-L-homocysteine + H(+)</text>
        <dbReference type="Rhea" id="RHEA:69460"/>
        <dbReference type="Rhea" id="RHEA-COMP:10698"/>
        <dbReference type="Rhea" id="RHEA-COMP:10700"/>
        <dbReference type="ChEBI" id="CHEBI:15377"/>
        <dbReference type="ChEBI" id="CHEBI:15378"/>
        <dbReference type="ChEBI" id="CHEBI:17826"/>
        <dbReference type="ChEBI" id="CHEBI:29950"/>
        <dbReference type="ChEBI" id="CHEBI:50058"/>
        <dbReference type="ChEBI" id="CHEBI:57856"/>
        <dbReference type="ChEBI" id="CHEBI:57925"/>
        <dbReference type="ChEBI" id="CHEBI:59789"/>
        <dbReference type="ChEBI" id="CHEBI:183640"/>
        <dbReference type="EC" id="2.1.1.137"/>
    </reaction>
</comment>
<dbReference type="GO" id="GO:0030791">
    <property type="term" value="F:arsenite methyltransferase activity"/>
    <property type="evidence" value="ECO:0007669"/>
    <property type="project" value="UniProtKB-EC"/>
</dbReference>
<dbReference type="GO" id="GO:0032259">
    <property type="term" value="P:methylation"/>
    <property type="evidence" value="ECO:0007669"/>
    <property type="project" value="UniProtKB-KW"/>
</dbReference>
<dbReference type="InterPro" id="IPR026669">
    <property type="entry name" value="Arsenite_MeTrfase-like"/>
</dbReference>
<keyword evidence="10" id="KW-0489">Methyltransferase</keyword>
<dbReference type="Proteomes" id="UP000031366">
    <property type="component" value="Unassembled WGS sequence"/>
</dbReference>
<evidence type="ECO:0000256" key="2">
    <source>
        <dbReference type="ARBA" id="ARBA00022691"/>
    </source>
</evidence>
<dbReference type="NCBIfam" id="NF008823">
    <property type="entry name" value="PRK11873.1"/>
    <property type="match status" value="1"/>
</dbReference>
<protein>
    <recommendedName>
        <fullName evidence="5">Arsenite methyltransferase</fullName>
        <ecNumber evidence="4">2.1.1.137</ecNumber>
    </recommendedName>
</protein>
<comment type="caution">
    <text evidence="10">The sequence shown here is derived from an EMBL/GenBank/DDBJ whole genome shotgun (WGS) entry which is preliminary data.</text>
</comment>
<evidence type="ECO:0000313" key="10">
    <source>
        <dbReference type="EMBL" id="KIE44649.1"/>
    </source>
</evidence>
<sequence length="204" mass="22318">MSKINSDDIRKSVRESYKRFAIEDKKSESCCSGLNLKKSALTISKNIGYTREDILAVPEGSNMGLGCGNPQTIAQLKDGEIVLDLGSGGGFDCFLAANKVGANGHVIGVDMTPEMISKARFNATKDGYKNVEFRLGEIENLPVADNIVDVIISNCVINLSPNKQRVYNEAYRVLKKGGRIAISDVVLMRELTEEMKSDEKLYCG</sequence>
<dbReference type="EC" id="2.1.1.137" evidence="4"/>
<evidence type="ECO:0000256" key="3">
    <source>
        <dbReference type="ARBA" id="ARBA00034487"/>
    </source>
</evidence>
<evidence type="ECO:0000259" key="9">
    <source>
        <dbReference type="Pfam" id="PF13847"/>
    </source>
</evidence>
<dbReference type="Pfam" id="PF13847">
    <property type="entry name" value="Methyltransf_31"/>
    <property type="match status" value="1"/>
</dbReference>
<dbReference type="CDD" id="cd02440">
    <property type="entry name" value="AdoMet_MTases"/>
    <property type="match status" value="1"/>
</dbReference>
<proteinExistence type="inferred from homology"/>
<keyword evidence="11" id="KW-1185">Reference proteome</keyword>
<dbReference type="Gene3D" id="3.40.50.150">
    <property type="entry name" value="Vaccinia Virus protein VP39"/>
    <property type="match status" value="1"/>
</dbReference>
<evidence type="ECO:0000256" key="8">
    <source>
        <dbReference type="ARBA" id="ARBA00048428"/>
    </source>
</evidence>
<dbReference type="PANTHER" id="PTHR43675:SF8">
    <property type="entry name" value="ARSENITE METHYLTRANSFERASE"/>
    <property type="match status" value="1"/>
</dbReference>
<evidence type="ECO:0000313" key="11">
    <source>
        <dbReference type="Proteomes" id="UP000031366"/>
    </source>
</evidence>
<evidence type="ECO:0000256" key="6">
    <source>
        <dbReference type="ARBA" id="ARBA00047941"/>
    </source>
</evidence>
<evidence type="ECO:0000256" key="5">
    <source>
        <dbReference type="ARBA" id="ARBA00034545"/>
    </source>
</evidence>